<dbReference type="RefSeq" id="WP_151147363.1">
    <property type="nucleotide sequence ID" value="NZ_CP061538.1"/>
</dbReference>
<dbReference type="AlphaFoldDB" id="A0A7H2BHT4"/>
<accession>A0A7H2BHT4</accession>
<gene>
    <name evidence="1" type="ORF">IDM48_07360</name>
</gene>
<keyword evidence="2" id="KW-1185">Reference proteome</keyword>
<dbReference type="KEGG" id="rama:IDM48_07360"/>
<dbReference type="InterPro" id="IPR006311">
    <property type="entry name" value="TAT_signal"/>
</dbReference>
<organism evidence="1 2">
    <name type="scientific">Rothia amarae</name>
    <dbReference type="NCBI Taxonomy" id="169480"/>
    <lineage>
        <taxon>Bacteria</taxon>
        <taxon>Bacillati</taxon>
        <taxon>Actinomycetota</taxon>
        <taxon>Actinomycetes</taxon>
        <taxon>Micrococcales</taxon>
        <taxon>Micrococcaceae</taxon>
        <taxon>Rothia</taxon>
    </lineage>
</organism>
<evidence type="ECO:0000313" key="2">
    <source>
        <dbReference type="Proteomes" id="UP000516421"/>
    </source>
</evidence>
<dbReference type="PROSITE" id="PS51318">
    <property type="entry name" value="TAT"/>
    <property type="match status" value="1"/>
</dbReference>
<sequence length="205" mass="21703">MTNNPQISRRSLIQGAAWAAPVIIASVTTPAYSASATVAIASSTYFAWAVASGQTVTPYSCAGKAQVQISQLSTQNSYLTVNNLKSTSKVTNLKGSYWLPVQSGTTFTRVANTSTCWSVPVASGKTTTYNGVVFREYTSTYTCPITVSGTSWTQPTSSNFKFVSSCQTGTTLPSRIYHYEQSATVTSASGAVATATKSNGWSNTF</sequence>
<dbReference type="EMBL" id="CP061538">
    <property type="protein sequence ID" value="QNV39230.1"/>
    <property type="molecule type" value="Genomic_DNA"/>
</dbReference>
<evidence type="ECO:0000313" key="1">
    <source>
        <dbReference type="EMBL" id="QNV39230.1"/>
    </source>
</evidence>
<proteinExistence type="predicted"/>
<dbReference type="Proteomes" id="UP000516421">
    <property type="component" value="Chromosome"/>
</dbReference>
<reference evidence="1 2" key="1">
    <citation type="submission" date="2020-09" db="EMBL/GenBank/DDBJ databases">
        <title>Investigation of environmental microbe.</title>
        <authorList>
            <person name="Ou Y."/>
            <person name="Kang Q."/>
        </authorList>
    </citation>
    <scope>NUCLEOTIDE SEQUENCE [LARGE SCALE GENOMIC DNA]</scope>
    <source>
        <strain evidence="1 2">KJZ-9</strain>
    </source>
</reference>
<protein>
    <submittedName>
        <fullName evidence="1">Uncharacterized protein</fullName>
    </submittedName>
</protein>
<name>A0A7H2BHT4_9MICC</name>